<organism evidence="2 3">
    <name type="scientific">Thioalkalivibrio denitrificans</name>
    <dbReference type="NCBI Taxonomy" id="108003"/>
    <lineage>
        <taxon>Bacteria</taxon>
        <taxon>Pseudomonadati</taxon>
        <taxon>Pseudomonadota</taxon>
        <taxon>Gammaproteobacteria</taxon>
        <taxon>Chromatiales</taxon>
        <taxon>Ectothiorhodospiraceae</taxon>
        <taxon>Thioalkalivibrio</taxon>
    </lineage>
</organism>
<keyword evidence="1" id="KW-0732">Signal</keyword>
<protein>
    <submittedName>
        <fullName evidence="2">Uncharacterized protein</fullName>
    </submittedName>
</protein>
<reference evidence="2 3" key="1">
    <citation type="submission" date="2017-02" db="EMBL/GenBank/DDBJ databases">
        <title>Genomic diversity within the haloalkaliphilic genus Thioalkalivibrio.</title>
        <authorList>
            <person name="Ahn A.-C."/>
            <person name="Meier-Kolthoff J."/>
            <person name="Overmars L."/>
            <person name="Richter M."/>
            <person name="Woyke T."/>
            <person name="Sorokin D.Y."/>
            <person name="Muyzer G."/>
        </authorList>
    </citation>
    <scope>NUCLEOTIDE SEQUENCE [LARGE SCALE GENOMIC DNA]</scope>
    <source>
        <strain evidence="2 3">ALJD</strain>
    </source>
</reference>
<gene>
    <name evidence="2" type="ORF">B1C78_06720</name>
</gene>
<dbReference type="EMBL" id="MVBK01000038">
    <property type="protein sequence ID" value="OOG25404.1"/>
    <property type="molecule type" value="Genomic_DNA"/>
</dbReference>
<sequence length="200" mass="22155">MPTQPWYRPALIATTVLALSMVLAGCGGQDAAADAEPLTERQQRIIESIVTVAEAYDEAAATLEGLSTETRVHVLNSAAYELRDEITPRARSAMNFLTSVTWERLSWEHNESLEALALEGGRGGQQLNDAALQFLQAHLRVLDAIGMMEARMPPPIMDAAIERFEVMVASFWDLMDQEFSDTMYAADDRLHELEMQAGAR</sequence>
<dbReference type="RefSeq" id="WP_077278380.1">
    <property type="nucleotide sequence ID" value="NZ_MVBK01000038.1"/>
</dbReference>
<evidence type="ECO:0000256" key="1">
    <source>
        <dbReference type="SAM" id="SignalP"/>
    </source>
</evidence>
<evidence type="ECO:0000313" key="3">
    <source>
        <dbReference type="Proteomes" id="UP000189462"/>
    </source>
</evidence>
<dbReference type="Proteomes" id="UP000189462">
    <property type="component" value="Unassembled WGS sequence"/>
</dbReference>
<keyword evidence="3" id="KW-1185">Reference proteome</keyword>
<feature type="chain" id="PRO_5013387838" evidence="1">
    <location>
        <begin position="25"/>
        <end position="200"/>
    </location>
</feature>
<name>A0A1V3NK94_9GAMM</name>
<proteinExistence type="predicted"/>
<accession>A0A1V3NK94</accession>
<dbReference type="AlphaFoldDB" id="A0A1V3NK94"/>
<evidence type="ECO:0000313" key="2">
    <source>
        <dbReference type="EMBL" id="OOG25404.1"/>
    </source>
</evidence>
<feature type="signal peptide" evidence="1">
    <location>
        <begin position="1"/>
        <end position="24"/>
    </location>
</feature>
<comment type="caution">
    <text evidence="2">The sequence shown here is derived from an EMBL/GenBank/DDBJ whole genome shotgun (WGS) entry which is preliminary data.</text>
</comment>